<dbReference type="AlphaFoldDB" id="A0AA35RTI0"/>
<sequence>MLQYCGRHVYMHTFHDPLGSKVDHMQKHAYGTRASKREMTEGGRERMALPYLDSEGWEEMQQFCRLFLSVESLNTFGELIASNTREDSVFRAKFERLSGLAVFLKRYCSDEERHAFFGSTLKFIASSASS</sequence>
<accession>A0AA35RTI0</accession>
<name>A0AA35RTI0_GEOBA</name>
<comment type="caution">
    <text evidence="1">The sequence shown here is derived from an EMBL/GenBank/DDBJ whole genome shotgun (WGS) entry which is preliminary data.</text>
</comment>
<organism evidence="1 2">
    <name type="scientific">Geodia barretti</name>
    <name type="common">Barrett's horny sponge</name>
    <dbReference type="NCBI Taxonomy" id="519541"/>
    <lineage>
        <taxon>Eukaryota</taxon>
        <taxon>Metazoa</taxon>
        <taxon>Porifera</taxon>
        <taxon>Demospongiae</taxon>
        <taxon>Heteroscleromorpha</taxon>
        <taxon>Tetractinellida</taxon>
        <taxon>Astrophorina</taxon>
        <taxon>Geodiidae</taxon>
        <taxon>Geodia</taxon>
    </lineage>
</organism>
<proteinExistence type="predicted"/>
<gene>
    <name evidence="1" type="ORF">GBAR_LOCUS10009</name>
</gene>
<evidence type="ECO:0000313" key="2">
    <source>
        <dbReference type="Proteomes" id="UP001174909"/>
    </source>
</evidence>
<keyword evidence="2" id="KW-1185">Reference proteome</keyword>
<evidence type="ECO:0000313" key="1">
    <source>
        <dbReference type="EMBL" id="CAI8016306.1"/>
    </source>
</evidence>
<reference evidence="1" key="1">
    <citation type="submission" date="2023-03" db="EMBL/GenBank/DDBJ databases">
        <authorList>
            <person name="Steffen K."/>
            <person name="Cardenas P."/>
        </authorList>
    </citation>
    <scope>NUCLEOTIDE SEQUENCE</scope>
</reference>
<protein>
    <submittedName>
        <fullName evidence="1">Uncharacterized protein</fullName>
    </submittedName>
</protein>
<dbReference type="Proteomes" id="UP001174909">
    <property type="component" value="Unassembled WGS sequence"/>
</dbReference>
<dbReference type="EMBL" id="CASHTH010001513">
    <property type="protein sequence ID" value="CAI8016306.1"/>
    <property type="molecule type" value="Genomic_DNA"/>
</dbReference>